<feature type="transmembrane region" description="Helical" evidence="1">
    <location>
        <begin position="210"/>
        <end position="230"/>
    </location>
</feature>
<proteinExistence type="predicted"/>
<organism evidence="2">
    <name type="scientific">Vitis vinifera</name>
    <name type="common">Grape</name>
    <dbReference type="NCBI Taxonomy" id="29760"/>
    <lineage>
        <taxon>Eukaryota</taxon>
        <taxon>Viridiplantae</taxon>
        <taxon>Streptophyta</taxon>
        <taxon>Embryophyta</taxon>
        <taxon>Tracheophyta</taxon>
        <taxon>Spermatophyta</taxon>
        <taxon>Magnoliopsida</taxon>
        <taxon>eudicotyledons</taxon>
        <taxon>Gunneridae</taxon>
        <taxon>Pentapetalae</taxon>
        <taxon>rosids</taxon>
        <taxon>Vitales</taxon>
        <taxon>Vitaceae</taxon>
        <taxon>Viteae</taxon>
        <taxon>Vitis</taxon>
    </lineage>
</organism>
<keyword evidence="1" id="KW-0812">Transmembrane</keyword>
<reference evidence="2" key="1">
    <citation type="journal article" date="2007" name="PLoS ONE">
        <title>The first genome sequence of an elite grapevine cultivar (Pinot noir Vitis vinifera L.): coping with a highly heterozygous genome.</title>
        <authorList>
            <person name="Velasco R."/>
            <person name="Zharkikh A."/>
            <person name="Troggio M."/>
            <person name="Cartwright D.A."/>
            <person name="Cestaro A."/>
            <person name="Pruss D."/>
            <person name="Pindo M."/>
            <person name="FitzGerald L.M."/>
            <person name="Vezzulli S."/>
            <person name="Reid J."/>
            <person name="Malacarne G."/>
            <person name="Iliev D."/>
            <person name="Coppola G."/>
            <person name="Wardell B."/>
            <person name="Micheletti D."/>
            <person name="Macalma T."/>
            <person name="Facci M."/>
            <person name="Mitchell J.T."/>
            <person name="Perazzolli M."/>
            <person name="Eldredge G."/>
            <person name="Gatto P."/>
            <person name="Oyzerski R."/>
            <person name="Moretto M."/>
            <person name="Gutin N."/>
            <person name="Stefanini M."/>
            <person name="Chen Y."/>
            <person name="Segala C."/>
            <person name="Davenport C."/>
            <person name="Dematte L."/>
            <person name="Mraz A."/>
            <person name="Battilana J."/>
            <person name="Stormo K."/>
            <person name="Costa F."/>
            <person name="Tao Q."/>
            <person name="Si-Ammour A."/>
            <person name="Harkins T."/>
            <person name="Lackey A."/>
            <person name="Perbost C."/>
            <person name="Taillon B."/>
            <person name="Stella A."/>
            <person name="Solovyev V."/>
            <person name="Fawcett J.A."/>
            <person name="Sterck L."/>
            <person name="Vandepoele K."/>
            <person name="Grando S.M."/>
            <person name="Toppo S."/>
            <person name="Moser C."/>
            <person name="Lanchbury J."/>
            <person name="Bogden R."/>
            <person name="Skolnick M."/>
            <person name="Sgaramella V."/>
            <person name="Bhatnagar S.K."/>
            <person name="Fontana P."/>
            <person name="Gutin A."/>
            <person name="Van de Peer Y."/>
            <person name="Salamini F."/>
            <person name="Viola R."/>
        </authorList>
    </citation>
    <scope>NUCLEOTIDE SEQUENCE</scope>
</reference>
<dbReference type="EMBL" id="AM423991">
    <property type="protein sequence ID" value="CAN82057.1"/>
    <property type="molecule type" value="Genomic_DNA"/>
</dbReference>
<protein>
    <submittedName>
        <fullName evidence="2">Uncharacterized protein</fullName>
    </submittedName>
</protein>
<accession>A5ADR7</accession>
<name>A5ADR7_VITVI</name>
<evidence type="ECO:0000256" key="1">
    <source>
        <dbReference type="SAM" id="Phobius"/>
    </source>
</evidence>
<gene>
    <name evidence="2" type="ORF">VITISV_010873</name>
</gene>
<dbReference type="AlphaFoldDB" id="A5ADR7"/>
<keyword evidence="1" id="KW-1133">Transmembrane helix</keyword>
<evidence type="ECO:0000313" key="2">
    <source>
        <dbReference type="EMBL" id="CAN82057.1"/>
    </source>
</evidence>
<keyword evidence="1" id="KW-0472">Membrane</keyword>
<sequence>MATNLRAGFQERQHKHMSESIVVNLAPSKRAYPKPIYQELVSAPTPMPMSSTTTAYTIPELDERLPSTEGITYHDPRRPSIGPDHLSDESLEYMTSFPSHPKSSYVPSREEITKLMRLETTESEVTTTRKLIEEKVGLLRKVEEGNEAIEAEACQLAEEMETMEISKKKVDEKARRLRCCMKKHGIAQDIPSFFRTTRMKLQATLPRVEWMLLESVLLAGMLDLVFVRVYPSRMCLRRKNL</sequence>